<dbReference type="Gene3D" id="1.20.920.10">
    <property type="entry name" value="Bromodomain-like"/>
    <property type="match status" value="1"/>
</dbReference>
<evidence type="ECO:0000313" key="5">
    <source>
        <dbReference type="EMBL" id="EAY20819.1"/>
    </source>
</evidence>
<keyword evidence="1 2" id="KW-0103">Bromodomain</keyword>
<dbReference type="SMART" id="SM00297">
    <property type="entry name" value="BROMO"/>
    <property type="match status" value="1"/>
</dbReference>
<dbReference type="PANTHER" id="PTHR45926">
    <property type="entry name" value="OSJNBA0053K19.4 PROTEIN"/>
    <property type="match status" value="1"/>
</dbReference>
<evidence type="ECO:0000256" key="1">
    <source>
        <dbReference type="ARBA" id="ARBA00023117"/>
    </source>
</evidence>
<protein>
    <submittedName>
        <fullName evidence="5">Bromodomain containing protein</fullName>
    </submittedName>
</protein>
<keyword evidence="6" id="KW-1185">Reference proteome</keyword>
<evidence type="ECO:0000256" key="3">
    <source>
        <dbReference type="SAM" id="MobiDB-lite"/>
    </source>
</evidence>
<dbReference type="AlphaFoldDB" id="A2DF91"/>
<dbReference type="VEuPathDB" id="TrichDB:TVAG_436430"/>
<proteinExistence type="predicted"/>
<dbReference type="PROSITE" id="PS50014">
    <property type="entry name" value="BROMODOMAIN_2"/>
    <property type="match status" value="1"/>
</dbReference>
<dbReference type="KEGG" id="tva:5466360"/>
<dbReference type="VEuPathDB" id="TrichDB:TVAGG3_0565860"/>
<dbReference type="OrthoDB" id="21449at2759"/>
<dbReference type="RefSeq" id="XP_001581805.1">
    <property type="nucleotide sequence ID" value="XM_001581755.1"/>
</dbReference>
<organism evidence="5 6">
    <name type="scientific">Trichomonas vaginalis (strain ATCC PRA-98 / G3)</name>
    <dbReference type="NCBI Taxonomy" id="412133"/>
    <lineage>
        <taxon>Eukaryota</taxon>
        <taxon>Metamonada</taxon>
        <taxon>Parabasalia</taxon>
        <taxon>Trichomonadida</taxon>
        <taxon>Trichomonadidae</taxon>
        <taxon>Trichomonas</taxon>
    </lineage>
</organism>
<dbReference type="InParanoid" id="A2DF91"/>
<dbReference type="eggNOG" id="KOG1474">
    <property type="taxonomic scope" value="Eukaryota"/>
</dbReference>
<dbReference type="EMBL" id="DS113194">
    <property type="protein sequence ID" value="EAY20819.1"/>
    <property type="molecule type" value="Genomic_DNA"/>
</dbReference>
<evidence type="ECO:0000313" key="6">
    <source>
        <dbReference type="Proteomes" id="UP000001542"/>
    </source>
</evidence>
<dbReference type="InterPro" id="IPR036427">
    <property type="entry name" value="Bromodomain-like_sf"/>
</dbReference>
<name>A2DF91_TRIV3</name>
<gene>
    <name evidence="5" type="ORF">TVAG_436430</name>
</gene>
<dbReference type="PROSITE" id="PS00633">
    <property type="entry name" value="BROMODOMAIN_1"/>
    <property type="match status" value="1"/>
</dbReference>
<sequence length="169" mass="19571">MKPFARVELEFCKEVTKKLYKHPLARAFIRPVNPELDRANDYFQIIQKPMDLGTIQRKLDKGEYAHVDEWQQDIKLVWDNAKSYNNDKKSLLYRAAENLSQKCNKIFKFIPKDETEYWTLKLAKANAKLAKFFDNAPPELSTYPRAPQNALIEEPPKPTTAAPATNNTA</sequence>
<dbReference type="Pfam" id="PF00439">
    <property type="entry name" value="Bromodomain"/>
    <property type="match status" value="1"/>
</dbReference>
<reference evidence="5" key="2">
    <citation type="journal article" date="2007" name="Science">
        <title>Draft genome sequence of the sexually transmitted pathogen Trichomonas vaginalis.</title>
        <authorList>
            <person name="Carlton J.M."/>
            <person name="Hirt R.P."/>
            <person name="Silva J.C."/>
            <person name="Delcher A.L."/>
            <person name="Schatz M."/>
            <person name="Zhao Q."/>
            <person name="Wortman J.R."/>
            <person name="Bidwell S.L."/>
            <person name="Alsmark U.C.M."/>
            <person name="Besteiro S."/>
            <person name="Sicheritz-Ponten T."/>
            <person name="Noel C.J."/>
            <person name="Dacks J.B."/>
            <person name="Foster P.G."/>
            <person name="Simillion C."/>
            <person name="Van de Peer Y."/>
            <person name="Miranda-Saavedra D."/>
            <person name="Barton G.J."/>
            <person name="Westrop G.D."/>
            <person name="Mueller S."/>
            <person name="Dessi D."/>
            <person name="Fiori P.L."/>
            <person name="Ren Q."/>
            <person name="Paulsen I."/>
            <person name="Zhang H."/>
            <person name="Bastida-Corcuera F.D."/>
            <person name="Simoes-Barbosa A."/>
            <person name="Brown M.T."/>
            <person name="Hayes R.D."/>
            <person name="Mukherjee M."/>
            <person name="Okumura C.Y."/>
            <person name="Schneider R."/>
            <person name="Smith A.J."/>
            <person name="Vanacova S."/>
            <person name="Villalvazo M."/>
            <person name="Haas B.J."/>
            <person name="Pertea M."/>
            <person name="Feldblyum T.V."/>
            <person name="Utterback T.R."/>
            <person name="Shu C.L."/>
            <person name="Osoegawa K."/>
            <person name="de Jong P.J."/>
            <person name="Hrdy I."/>
            <person name="Horvathova L."/>
            <person name="Zubacova Z."/>
            <person name="Dolezal P."/>
            <person name="Malik S.B."/>
            <person name="Logsdon J.M. Jr."/>
            <person name="Henze K."/>
            <person name="Gupta A."/>
            <person name="Wang C.C."/>
            <person name="Dunne R.L."/>
            <person name="Upcroft J.A."/>
            <person name="Upcroft P."/>
            <person name="White O."/>
            <person name="Salzberg S.L."/>
            <person name="Tang P."/>
            <person name="Chiu C.-H."/>
            <person name="Lee Y.-S."/>
            <person name="Embley T.M."/>
            <person name="Coombs G.H."/>
            <person name="Mottram J.C."/>
            <person name="Tachezy J."/>
            <person name="Fraser-Liggett C.M."/>
            <person name="Johnson P.J."/>
        </authorList>
    </citation>
    <scope>NUCLEOTIDE SEQUENCE [LARGE SCALE GENOMIC DNA]</scope>
    <source>
        <strain evidence="5">G3</strain>
    </source>
</reference>
<dbReference type="Proteomes" id="UP000001542">
    <property type="component" value="Unassembled WGS sequence"/>
</dbReference>
<feature type="region of interest" description="Disordered" evidence="3">
    <location>
        <begin position="137"/>
        <end position="169"/>
    </location>
</feature>
<feature type="compositionally biased region" description="Low complexity" evidence="3">
    <location>
        <begin position="159"/>
        <end position="169"/>
    </location>
</feature>
<reference evidence="5" key="1">
    <citation type="submission" date="2006-10" db="EMBL/GenBank/DDBJ databases">
        <authorList>
            <person name="Amadeo P."/>
            <person name="Zhao Q."/>
            <person name="Wortman J."/>
            <person name="Fraser-Liggett C."/>
            <person name="Carlton J."/>
        </authorList>
    </citation>
    <scope>NUCLEOTIDE SEQUENCE</scope>
    <source>
        <strain evidence="5">G3</strain>
    </source>
</reference>
<dbReference type="SMR" id="A2DF91"/>
<evidence type="ECO:0000256" key="2">
    <source>
        <dbReference type="PROSITE-ProRule" id="PRU00035"/>
    </source>
</evidence>
<dbReference type="PRINTS" id="PR00503">
    <property type="entry name" value="BROMODOMAIN"/>
</dbReference>
<dbReference type="OMA" id="ELEFCKE"/>
<accession>A2DF91</accession>
<dbReference type="SUPFAM" id="SSF47370">
    <property type="entry name" value="Bromodomain"/>
    <property type="match status" value="1"/>
</dbReference>
<dbReference type="CDD" id="cd04369">
    <property type="entry name" value="Bromodomain"/>
    <property type="match status" value="1"/>
</dbReference>
<feature type="domain" description="Bromo" evidence="4">
    <location>
        <begin position="20"/>
        <end position="92"/>
    </location>
</feature>
<evidence type="ECO:0000259" key="4">
    <source>
        <dbReference type="PROSITE" id="PS50014"/>
    </source>
</evidence>
<dbReference type="InterPro" id="IPR018359">
    <property type="entry name" value="Bromodomain_CS"/>
</dbReference>
<dbReference type="InterPro" id="IPR001487">
    <property type="entry name" value="Bromodomain"/>
</dbReference>